<dbReference type="EMBL" id="AMYD01002480">
    <property type="protein sequence ID" value="EQB48904.1"/>
    <property type="molecule type" value="Genomic_DNA"/>
</dbReference>
<reference evidence="2" key="1">
    <citation type="journal article" date="2013" name="Mol. Plant Microbe Interact.">
        <title>Global aspects of pacC regulation of pathogenicity genes in Colletotrichum gloeosporioides as revealed by transcriptome analysis.</title>
        <authorList>
            <person name="Alkan N."/>
            <person name="Meng X."/>
            <person name="Friedlander G."/>
            <person name="Reuveni E."/>
            <person name="Sukno S."/>
            <person name="Sherman A."/>
            <person name="Thon M."/>
            <person name="Fluhr R."/>
            <person name="Prusky D."/>
        </authorList>
    </citation>
    <scope>NUCLEOTIDE SEQUENCE [LARGE SCALE GENOMIC DNA]</scope>
    <source>
        <strain evidence="2">Cg-14</strain>
    </source>
</reference>
<dbReference type="InterPro" id="IPR036034">
    <property type="entry name" value="PDZ_sf"/>
</dbReference>
<gene>
    <name evidence="1" type="ORF">CGLO_11813</name>
</gene>
<evidence type="ECO:0000313" key="2">
    <source>
        <dbReference type="Proteomes" id="UP000015530"/>
    </source>
</evidence>
<accession>T0KA81</accession>
<dbReference type="AlphaFoldDB" id="T0KA81"/>
<comment type="caution">
    <text evidence="1">The sequence shown here is derived from an EMBL/GenBank/DDBJ whole genome shotgun (WGS) entry which is preliminary data.</text>
</comment>
<evidence type="ECO:0000313" key="1">
    <source>
        <dbReference type="EMBL" id="EQB48904.1"/>
    </source>
</evidence>
<dbReference type="Gene3D" id="2.30.42.10">
    <property type="match status" value="1"/>
</dbReference>
<name>T0KA81_COLGC</name>
<organism evidence="1 2">
    <name type="scientific">Colletotrichum gloeosporioides (strain Cg-14)</name>
    <name type="common">Anthracnose fungus</name>
    <name type="synonym">Glomerella cingulata</name>
    <dbReference type="NCBI Taxonomy" id="1237896"/>
    <lineage>
        <taxon>Eukaryota</taxon>
        <taxon>Fungi</taxon>
        <taxon>Dikarya</taxon>
        <taxon>Ascomycota</taxon>
        <taxon>Pezizomycotina</taxon>
        <taxon>Sordariomycetes</taxon>
        <taxon>Hypocreomycetidae</taxon>
        <taxon>Glomerellales</taxon>
        <taxon>Glomerellaceae</taxon>
        <taxon>Colletotrichum</taxon>
        <taxon>Colletotrichum gloeosporioides species complex</taxon>
    </lineage>
</organism>
<dbReference type="HOGENOM" id="CLU_2996408_0_0_1"/>
<dbReference type="Proteomes" id="UP000015530">
    <property type="component" value="Unassembled WGS sequence"/>
</dbReference>
<sequence>MSVEPLSPAGKAGLKELDVVTSFDGKSVQNIVDLPGRKNQQRSNFLKPTDMAANQFQ</sequence>
<proteinExistence type="predicted"/>
<evidence type="ECO:0008006" key="3">
    <source>
        <dbReference type="Google" id="ProtNLM"/>
    </source>
</evidence>
<dbReference type="SUPFAM" id="SSF50156">
    <property type="entry name" value="PDZ domain-like"/>
    <property type="match status" value="1"/>
</dbReference>
<protein>
    <recommendedName>
        <fullName evidence="3">PDZ domain-containing protein</fullName>
    </recommendedName>
</protein>